<dbReference type="AlphaFoldDB" id="A0A1I3F7G7"/>
<gene>
    <name evidence="2" type="ORF">SAMN05216258_104107</name>
</gene>
<dbReference type="InterPro" id="IPR006311">
    <property type="entry name" value="TAT_signal"/>
</dbReference>
<dbReference type="Proteomes" id="UP000199377">
    <property type="component" value="Unassembled WGS sequence"/>
</dbReference>
<dbReference type="EMBL" id="FOQH01000004">
    <property type="protein sequence ID" value="SFI07128.1"/>
    <property type="molecule type" value="Genomic_DNA"/>
</dbReference>
<accession>A0A1I3F7G7</accession>
<dbReference type="Pfam" id="PF00300">
    <property type="entry name" value="His_Phos_1"/>
    <property type="match status" value="1"/>
</dbReference>
<dbReference type="SMART" id="SM00855">
    <property type="entry name" value="PGAM"/>
    <property type="match status" value="1"/>
</dbReference>
<dbReference type="InterPro" id="IPR013078">
    <property type="entry name" value="His_Pase_superF_clade-1"/>
</dbReference>
<dbReference type="SUPFAM" id="SSF53254">
    <property type="entry name" value="Phosphoglycerate mutase-like"/>
    <property type="match status" value="1"/>
</dbReference>
<evidence type="ECO:0000313" key="3">
    <source>
        <dbReference type="Proteomes" id="UP000199377"/>
    </source>
</evidence>
<evidence type="ECO:0000313" key="2">
    <source>
        <dbReference type="EMBL" id="SFI07128.1"/>
    </source>
</evidence>
<keyword evidence="3" id="KW-1185">Reference proteome</keyword>
<name>A0A1I3F7G7_9RHOB</name>
<keyword evidence="1" id="KW-0732">Signal</keyword>
<dbReference type="STRING" id="1114924.SAMN05216258_104107"/>
<evidence type="ECO:0000256" key="1">
    <source>
        <dbReference type="SAM" id="SignalP"/>
    </source>
</evidence>
<dbReference type="OrthoDB" id="2237472at2"/>
<protein>
    <submittedName>
        <fullName evidence="2">Histidine phosphatase superfamily (Branch 1)</fullName>
    </submittedName>
</protein>
<organism evidence="2 3">
    <name type="scientific">Albimonas pacifica</name>
    <dbReference type="NCBI Taxonomy" id="1114924"/>
    <lineage>
        <taxon>Bacteria</taxon>
        <taxon>Pseudomonadati</taxon>
        <taxon>Pseudomonadota</taxon>
        <taxon>Alphaproteobacteria</taxon>
        <taxon>Rhodobacterales</taxon>
        <taxon>Paracoccaceae</taxon>
        <taxon>Albimonas</taxon>
    </lineage>
</organism>
<reference evidence="2 3" key="1">
    <citation type="submission" date="2016-10" db="EMBL/GenBank/DDBJ databases">
        <authorList>
            <person name="de Groot N.N."/>
        </authorList>
    </citation>
    <scope>NUCLEOTIDE SEQUENCE [LARGE SCALE GENOMIC DNA]</scope>
    <source>
        <strain evidence="2 3">CGMCC 1.11030</strain>
    </source>
</reference>
<dbReference type="RefSeq" id="WP_092859411.1">
    <property type="nucleotide sequence ID" value="NZ_FOQH01000004.1"/>
</dbReference>
<dbReference type="PROSITE" id="PS51318">
    <property type="entry name" value="TAT"/>
    <property type="match status" value="1"/>
</dbReference>
<dbReference type="CDD" id="cd07067">
    <property type="entry name" value="HP_PGM_like"/>
    <property type="match status" value="1"/>
</dbReference>
<feature type="chain" id="PRO_5011464361" evidence="1">
    <location>
        <begin position="27"/>
        <end position="187"/>
    </location>
</feature>
<feature type="signal peptide" evidence="1">
    <location>
        <begin position="1"/>
        <end position="26"/>
    </location>
</feature>
<dbReference type="Gene3D" id="3.40.50.1240">
    <property type="entry name" value="Phosphoglycerate mutase-like"/>
    <property type="match status" value="1"/>
</dbReference>
<dbReference type="InterPro" id="IPR029033">
    <property type="entry name" value="His_PPase_superfam"/>
</dbReference>
<proteinExistence type="predicted"/>
<sequence>MTRRRTLLRTLVALAALAVAPVPPLAAQPLDGPGTILIMRHALAPGVGDPAGFRLDDPSTQRNLDETGRAQARAIGARLRAAGFVADRVLTSRWRRCSETAELLDLGPVEPFPALDSFFGRRERRAEQTEALRRFLTELPPESRVMLVTHQVNITALTGVVPRSGEILSLAVGADGAVEVLERIPPP</sequence>